<reference evidence="1" key="1">
    <citation type="submission" date="2013-01" db="EMBL/GenBank/DDBJ databases">
        <title>Genome assembly of Mariniradius saccharolyticus AK6.</title>
        <authorList>
            <person name="Vaidya B."/>
            <person name="Khatri I."/>
            <person name="Tanuku N.R.S."/>
            <person name="Subramanian S."/>
            <person name="Pinnaka A."/>
        </authorList>
    </citation>
    <scope>NUCLEOTIDE SEQUENCE [LARGE SCALE GENOMIC DNA]</scope>
    <source>
        <strain evidence="1">AK6</strain>
    </source>
</reference>
<dbReference type="EMBL" id="AMZY02000014">
    <property type="protein sequence ID" value="EMS32078.1"/>
    <property type="molecule type" value="Genomic_DNA"/>
</dbReference>
<name>M7XBT3_9BACT</name>
<sequence length="41" mass="4868">MVLMLEVGRLGSEEVVYQVRRTMYQADGVHDGEIMDRRKIW</sequence>
<gene>
    <name evidence="1" type="ORF">C943_01340</name>
</gene>
<organism evidence="1 2">
    <name type="scientific">Mariniradius saccharolyticus AK6</name>
    <dbReference type="NCBI Taxonomy" id="1239962"/>
    <lineage>
        <taxon>Bacteria</taxon>
        <taxon>Pseudomonadati</taxon>
        <taxon>Bacteroidota</taxon>
        <taxon>Cytophagia</taxon>
        <taxon>Cytophagales</taxon>
        <taxon>Cyclobacteriaceae</taxon>
        <taxon>Mariniradius</taxon>
    </lineage>
</organism>
<comment type="caution">
    <text evidence="1">The sequence shown here is derived from an EMBL/GenBank/DDBJ whole genome shotgun (WGS) entry which is preliminary data.</text>
</comment>
<dbReference type="Proteomes" id="UP000010953">
    <property type="component" value="Unassembled WGS sequence"/>
</dbReference>
<accession>M7XBT3</accession>
<evidence type="ECO:0000313" key="2">
    <source>
        <dbReference type="Proteomes" id="UP000010953"/>
    </source>
</evidence>
<dbReference type="AlphaFoldDB" id="M7XBT3"/>
<protein>
    <submittedName>
        <fullName evidence="1">Uncharacterized protein</fullName>
    </submittedName>
</protein>
<dbReference type="InParanoid" id="M7XBT3"/>
<proteinExistence type="predicted"/>
<keyword evidence="2" id="KW-1185">Reference proteome</keyword>
<evidence type="ECO:0000313" key="1">
    <source>
        <dbReference type="EMBL" id="EMS32078.1"/>
    </source>
</evidence>